<keyword evidence="1" id="KW-0472">Membrane</keyword>
<feature type="transmembrane region" description="Helical" evidence="1">
    <location>
        <begin position="80"/>
        <end position="102"/>
    </location>
</feature>
<keyword evidence="3" id="KW-1185">Reference proteome</keyword>
<organism evidence="2 3">
    <name type="scientific">Silurus asotus</name>
    <name type="common">Amur catfish</name>
    <name type="synonym">Parasilurus asotus</name>
    <dbReference type="NCBI Taxonomy" id="30991"/>
    <lineage>
        <taxon>Eukaryota</taxon>
        <taxon>Metazoa</taxon>
        <taxon>Chordata</taxon>
        <taxon>Craniata</taxon>
        <taxon>Vertebrata</taxon>
        <taxon>Euteleostomi</taxon>
        <taxon>Actinopterygii</taxon>
        <taxon>Neopterygii</taxon>
        <taxon>Teleostei</taxon>
        <taxon>Ostariophysi</taxon>
        <taxon>Siluriformes</taxon>
        <taxon>Siluridae</taxon>
        <taxon>Silurus</taxon>
    </lineage>
</organism>
<dbReference type="AlphaFoldDB" id="A0AAD5A3V1"/>
<sequence length="105" mass="12263">MGFLVGSDTRLCCHGNFRKNDLDVWSFSRRCLQREHMLLVLPQSTFRRRLLAPRLRNTVNHIVGQEESLKQKHESREESVLAFLGITCTILNLLVIIFVYIYTSL</sequence>
<dbReference type="InterPro" id="IPR054138">
    <property type="entry name" value="TUNAR"/>
</dbReference>
<gene>
    <name evidence="2" type="ORF">C0J50_5949</name>
</gene>
<evidence type="ECO:0000313" key="2">
    <source>
        <dbReference type="EMBL" id="KAI5609454.1"/>
    </source>
</evidence>
<dbReference type="EMBL" id="MU578245">
    <property type="protein sequence ID" value="KAI5609454.1"/>
    <property type="molecule type" value="Genomic_DNA"/>
</dbReference>
<protein>
    <submittedName>
        <fullName evidence="2">Uncharacterized protein</fullName>
    </submittedName>
</protein>
<dbReference type="Proteomes" id="UP001205998">
    <property type="component" value="Unassembled WGS sequence"/>
</dbReference>
<reference evidence="2" key="1">
    <citation type="submission" date="2018-07" db="EMBL/GenBank/DDBJ databases">
        <title>Comparative genomics of catfishes provides insights into carnivory and benthic adaptation.</title>
        <authorList>
            <person name="Zhang Y."/>
            <person name="Wang D."/>
            <person name="Peng Z."/>
            <person name="Zheng S."/>
            <person name="Shao F."/>
            <person name="Tao W."/>
        </authorList>
    </citation>
    <scope>NUCLEOTIDE SEQUENCE</scope>
    <source>
        <strain evidence="2">Chongqing</strain>
    </source>
</reference>
<keyword evidence="1" id="KW-0812">Transmembrane</keyword>
<evidence type="ECO:0000313" key="3">
    <source>
        <dbReference type="Proteomes" id="UP001205998"/>
    </source>
</evidence>
<dbReference type="Pfam" id="PF21954">
    <property type="entry name" value="TUNAR"/>
    <property type="match status" value="1"/>
</dbReference>
<proteinExistence type="predicted"/>
<keyword evidence="1" id="KW-1133">Transmembrane helix</keyword>
<accession>A0AAD5A3V1</accession>
<name>A0AAD5A3V1_SILAS</name>
<comment type="caution">
    <text evidence="2">The sequence shown here is derived from an EMBL/GenBank/DDBJ whole genome shotgun (WGS) entry which is preliminary data.</text>
</comment>
<evidence type="ECO:0000256" key="1">
    <source>
        <dbReference type="SAM" id="Phobius"/>
    </source>
</evidence>